<comment type="caution">
    <text evidence="1">The sequence shown here is derived from an EMBL/GenBank/DDBJ whole genome shotgun (WGS) entry which is preliminary data.</text>
</comment>
<dbReference type="EMBL" id="CM043773">
    <property type="protein sequence ID" value="KAI4840162.1"/>
    <property type="molecule type" value="Genomic_DNA"/>
</dbReference>
<accession>A0ACB9YEK5</accession>
<protein>
    <submittedName>
        <fullName evidence="1">Uncharacterized protein</fullName>
    </submittedName>
</protein>
<evidence type="ECO:0000313" key="2">
    <source>
        <dbReference type="Proteomes" id="UP001056978"/>
    </source>
</evidence>
<reference evidence="1" key="1">
    <citation type="submission" date="2022-06" db="EMBL/GenBank/DDBJ databases">
        <title>The First Complete Genome of the Simian Malaria Parasite Plasmodium brasilianum.</title>
        <authorList>
            <person name="Bajic M."/>
            <person name="Ravishankar S."/>
        </authorList>
    </citation>
    <scope>NUCLEOTIDE SEQUENCE</scope>
    <source>
        <strain evidence="1">Bolivian I</strain>
    </source>
</reference>
<gene>
    <name evidence="1" type="ORF">MKS88_001520</name>
</gene>
<name>A0ACB9YEK5_PLABR</name>
<organism evidence="1 2">
    <name type="scientific">Plasmodium brasilianum</name>
    <dbReference type="NCBI Taxonomy" id="5824"/>
    <lineage>
        <taxon>Eukaryota</taxon>
        <taxon>Sar</taxon>
        <taxon>Alveolata</taxon>
        <taxon>Apicomplexa</taxon>
        <taxon>Aconoidasida</taxon>
        <taxon>Haemosporida</taxon>
        <taxon>Plasmodiidae</taxon>
        <taxon>Plasmodium</taxon>
        <taxon>Plasmodium (Plasmodium)</taxon>
    </lineage>
</organism>
<keyword evidence="2" id="KW-1185">Reference proteome</keyword>
<evidence type="ECO:0000313" key="1">
    <source>
        <dbReference type="EMBL" id="KAI4840162.1"/>
    </source>
</evidence>
<proteinExistence type="predicted"/>
<sequence length="214" mass="24904">MVIHNIEDMDVVEISYSDYSYNSDTTASSDTSDNDENGIKIQIKIRRAIENRILYETNKKKKRKLLNFEKNFKKRKNMKIEGVGYKIISRKLKLFKNHDLKENAENMVNSANNKDTNHAENFSTSRSHMNMNNKMEEKRKIRNEPSAVTIEILPPDDDNDTFELNDYLLYEFLDNNNNNDNNSDNNNDNINSNNINSNNINSNNINSNNINSNV</sequence>
<dbReference type="Proteomes" id="UP001056978">
    <property type="component" value="Chromosome 5"/>
</dbReference>